<dbReference type="EMBL" id="GGEC01017347">
    <property type="protein sequence ID" value="MBW97830.1"/>
    <property type="molecule type" value="Transcribed_RNA"/>
</dbReference>
<sequence length="76" mass="8730">MSPTADLGNPGKQPRVFTANRQAPSVQLQVTGSQLRLLQLVIHLTSCLSTQECYQFFFRWQIKMVQKVIFFIVTIM</sequence>
<proteinExistence type="predicted"/>
<organism evidence="1">
    <name type="scientific">Rhizophora mucronata</name>
    <name type="common">Asiatic mangrove</name>
    <dbReference type="NCBI Taxonomy" id="61149"/>
    <lineage>
        <taxon>Eukaryota</taxon>
        <taxon>Viridiplantae</taxon>
        <taxon>Streptophyta</taxon>
        <taxon>Embryophyta</taxon>
        <taxon>Tracheophyta</taxon>
        <taxon>Spermatophyta</taxon>
        <taxon>Magnoliopsida</taxon>
        <taxon>eudicotyledons</taxon>
        <taxon>Gunneridae</taxon>
        <taxon>Pentapetalae</taxon>
        <taxon>rosids</taxon>
        <taxon>fabids</taxon>
        <taxon>Malpighiales</taxon>
        <taxon>Rhizophoraceae</taxon>
        <taxon>Rhizophora</taxon>
    </lineage>
</organism>
<reference evidence="1" key="1">
    <citation type="submission" date="2018-02" db="EMBL/GenBank/DDBJ databases">
        <title>Rhizophora mucronata_Transcriptome.</title>
        <authorList>
            <person name="Meera S.P."/>
            <person name="Sreeshan A."/>
            <person name="Augustine A."/>
        </authorList>
    </citation>
    <scope>NUCLEOTIDE SEQUENCE</scope>
    <source>
        <tissue evidence="1">Leaf</tissue>
    </source>
</reference>
<dbReference type="AlphaFoldDB" id="A0A2P2JWJ7"/>
<name>A0A2P2JWJ7_RHIMU</name>
<protein>
    <submittedName>
        <fullName evidence="1">Uncharacterized protein LOC103327256</fullName>
    </submittedName>
</protein>
<evidence type="ECO:0000313" key="1">
    <source>
        <dbReference type="EMBL" id="MBW97830.1"/>
    </source>
</evidence>
<accession>A0A2P2JWJ7</accession>